<dbReference type="AlphaFoldDB" id="A0A5S4ZR43"/>
<dbReference type="Pfam" id="PF01471">
    <property type="entry name" value="PG_binding_1"/>
    <property type="match status" value="1"/>
</dbReference>
<evidence type="ECO:0000313" key="4">
    <source>
        <dbReference type="EMBL" id="TYO95273.1"/>
    </source>
</evidence>
<evidence type="ECO:0000256" key="1">
    <source>
        <dbReference type="ARBA" id="ARBA00022801"/>
    </source>
</evidence>
<dbReference type="PANTHER" id="PTHR46066">
    <property type="entry name" value="CHITINASE DOMAIN-CONTAINING PROTEIN 1 FAMILY MEMBER"/>
    <property type="match status" value="1"/>
</dbReference>
<gene>
    <name evidence="4" type="ORF">LX24_01622</name>
</gene>
<dbReference type="PANTHER" id="PTHR46066:SF2">
    <property type="entry name" value="CHITINASE DOMAIN-CONTAINING PROTEIN 1"/>
    <property type="match status" value="1"/>
</dbReference>
<protein>
    <submittedName>
        <fullName evidence="4">Spore germination protein YaaH</fullName>
    </submittedName>
</protein>
<dbReference type="CDD" id="cd02874">
    <property type="entry name" value="GH18_CFLE_spore_hydrolase"/>
    <property type="match status" value="1"/>
</dbReference>
<dbReference type="InterPro" id="IPR011583">
    <property type="entry name" value="Chitinase_II/V-like_cat"/>
</dbReference>
<dbReference type="Pfam" id="PF00704">
    <property type="entry name" value="Glyco_hydro_18"/>
    <property type="match status" value="1"/>
</dbReference>
<dbReference type="GO" id="GO:0008061">
    <property type="term" value="F:chitin binding"/>
    <property type="evidence" value="ECO:0007669"/>
    <property type="project" value="InterPro"/>
</dbReference>
<dbReference type="InterPro" id="IPR036366">
    <property type="entry name" value="PGBDSf"/>
</dbReference>
<evidence type="ECO:0000256" key="2">
    <source>
        <dbReference type="ARBA" id="ARBA00023295"/>
    </source>
</evidence>
<sequence>MTSRWKKLLPMALTVFFMFSLIISVPASQAALPLKQGHRGADVLTLQRQLQTLGYFHTNPTGYFGPITANAVVKLQADHKLKVDGIVGPQTSQLINNLLGYNTPPSNTPTAKLNKEVLGFYVGDEYSIPSSYATLDKQRDKITSIAPFWYRLDRNKPGQLEQYGNDTPQEIRQVLKLAKENNIKNYALVHNLLYGKTSAGKDILHTVLVNPNTRWTLVMNIFNLLKEKGFDGVCVDIENMHAWDRELYNQFLAELSAQLKPAGFEIIVCVPAKTTDRVTGGWGDNFDFTKVGRYADMVAVMAYDEHSAGSKAGPIASRAYVDRVIKYALTKLPPEKILLGVAGYGFDWNYGLGNSRYLSYQMAMATARKYQKSIQWDNGSQAPYFSYTDQNGHWHSVYFENSSSLACKLDAVNSYNLRGIALWRLGMEDPDSWRVIASKFGK</sequence>
<dbReference type="SUPFAM" id="SSF47090">
    <property type="entry name" value="PGBD-like"/>
    <property type="match status" value="1"/>
</dbReference>
<dbReference type="Gene3D" id="3.20.20.80">
    <property type="entry name" value="Glycosidases"/>
    <property type="match status" value="1"/>
</dbReference>
<dbReference type="GO" id="GO:0016798">
    <property type="term" value="F:hydrolase activity, acting on glycosyl bonds"/>
    <property type="evidence" value="ECO:0007669"/>
    <property type="project" value="UniProtKB-KW"/>
</dbReference>
<feature type="domain" description="GH18" evidence="3">
    <location>
        <begin position="115"/>
        <end position="442"/>
    </location>
</feature>
<dbReference type="RefSeq" id="WP_166511642.1">
    <property type="nucleotide sequence ID" value="NZ_VNHM01000008.1"/>
</dbReference>
<dbReference type="SUPFAM" id="SSF51445">
    <property type="entry name" value="(Trans)glycosidases"/>
    <property type="match status" value="1"/>
</dbReference>
<dbReference type="InterPro" id="IPR041704">
    <property type="entry name" value="CFLE_GH18"/>
</dbReference>
<dbReference type="EMBL" id="VNHM01000008">
    <property type="protein sequence ID" value="TYO95273.1"/>
    <property type="molecule type" value="Genomic_DNA"/>
</dbReference>
<dbReference type="SMART" id="SM00636">
    <property type="entry name" value="Glyco_18"/>
    <property type="match status" value="1"/>
</dbReference>
<name>A0A5S4ZR43_9FIRM</name>
<accession>A0A5S4ZR43</accession>
<dbReference type="InterPro" id="IPR029070">
    <property type="entry name" value="Chitinase_insertion_sf"/>
</dbReference>
<dbReference type="Gene3D" id="1.10.101.10">
    <property type="entry name" value="PGBD-like superfamily/PGBD"/>
    <property type="match status" value="1"/>
</dbReference>
<dbReference type="InterPro" id="IPR036365">
    <property type="entry name" value="PGBD-like_sf"/>
</dbReference>
<keyword evidence="2" id="KW-0326">Glycosidase</keyword>
<reference evidence="4 5" key="1">
    <citation type="submission" date="2019-07" db="EMBL/GenBank/DDBJ databases">
        <title>Genomic Encyclopedia of Type Strains, Phase I: the one thousand microbial genomes (KMG-I) project.</title>
        <authorList>
            <person name="Kyrpides N."/>
        </authorList>
    </citation>
    <scope>NUCLEOTIDE SEQUENCE [LARGE SCALE GENOMIC DNA]</scope>
    <source>
        <strain evidence="4 5">DSM 6562</strain>
    </source>
</reference>
<dbReference type="Proteomes" id="UP000323166">
    <property type="component" value="Unassembled WGS sequence"/>
</dbReference>
<keyword evidence="1" id="KW-0378">Hydrolase</keyword>
<keyword evidence="5" id="KW-1185">Reference proteome</keyword>
<evidence type="ECO:0000259" key="3">
    <source>
        <dbReference type="PROSITE" id="PS51910"/>
    </source>
</evidence>
<dbReference type="InterPro" id="IPR001223">
    <property type="entry name" value="Glyco_hydro18_cat"/>
</dbReference>
<proteinExistence type="predicted"/>
<dbReference type="InterPro" id="IPR002477">
    <property type="entry name" value="Peptidoglycan-bd-like"/>
</dbReference>
<dbReference type="InterPro" id="IPR017853">
    <property type="entry name" value="GH"/>
</dbReference>
<dbReference type="Gene3D" id="3.10.50.10">
    <property type="match status" value="1"/>
</dbReference>
<dbReference type="GO" id="GO:0005975">
    <property type="term" value="P:carbohydrate metabolic process"/>
    <property type="evidence" value="ECO:0007669"/>
    <property type="project" value="InterPro"/>
</dbReference>
<comment type="caution">
    <text evidence="4">The sequence shown here is derived from an EMBL/GenBank/DDBJ whole genome shotgun (WGS) entry which is preliminary data.</text>
</comment>
<organism evidence="4 5">
    <name type="scientific">Desulfallas thermosapovorans DSM 6562</name>
    <dbReference type="NCBI Taxonomy" id="1121431"/>
    <lineage>
        <taxon>Bacteria</taxon>
        <taxon>Bacillati</taxon>
        <taxon>Bacillota</taxon>
        <taxon>Clostridia</taxon>
        <taxon>Eubacteriales</taxon>
        <taxon>Desulfallaceae</taxon>
        <taxon>Desulfallas</taxon>
    </lineage>
</organism>
<evidence type="ECO:0000313" key="5">
    <source>
        <dbReference type="Proteomes" id="UP000323166"/>
    </source>
</evidence>
<dbReference type="PROSITE" id="PS51910">
    <property type="entry name" value="GH18_2"/>
    <property type="match status" value="1"/>
</dbReference>